<name>A0A6J6J4S3_9ZZZZ</name>
<organism evidence="5">
    <name type="scientific">freshwater metagenome</name>
    <dbReference type="NCBI Taxonomy" id="449393"/>
    <lineage>
        <taxon>unclassified sequences</taxon>
        <taxon>metagenomes</taxon>
        <taxon>ecological metagenomes</taxon>
    </lineage>
</organism>
<evidence type="ECO:0000256" key="2">
    <source>
        <dbReference type="ARBA" id="ARBA00022448"/>
    </source>
</evidence>
<dbReference type="Pfam" id="PF12849">
    <property type="entry name" value="PBP_like_2"/>
    <property type="match status" value="1"/>
</dbReference>
<dbReference type="GO" id="GO:0042301">
    <property type="term" value="F:phosphate ion binding"/>
    <property type="evidence" value="ECO:0007669"/>
    <property type="project" value="InterPro"/>
</dbReference>
<dbReference type="SUPFAM" id="SSF53850">
    <property type="entry name" value="Periplasmic binding protein-like II"/>
    <property type="match status" value="1"/>
</dbReference>
<keyword evidence="3" id="KW-0592">Phosphate transport</keyword>
<gene>
    <name evidence="5" type="ORF">UFOPK2131_00313</name>
</gene>
<evidence type="ECO:0000256" key="3">
    <source>
        <dbReference type="ARBA" id="ARBA00022592"/>
    </source>
</evidence>
<dbReference type="GO" id="GO:0043190">
    <property type="term" value="C:ATP-binding cassette (ABC) transporter complex"/>
    <property type="evidence" value="ECO:0007669"/>
    <property type="project" value="InterPro"/>
</dbReference>
<dbReference type="PANTHER" id="PTHR42996:SF1">
    <property type="entry name" value="PHOSPHATE-BINDING PROTEIN PSTS"/>
    <property type="match status" value="1"/>
</dbReference>
<dbReference type="InterPro" id="IPR024370">
    <property type="entry name" value="PBP_domain"/>
</dbReference>
<dbReference type="PIRSF" id="PIRSF002756">
    <property type="entry name" value="PstS"/>
    <property type="match status" value="1"/>
</dbReference>
<evidence type="ECO:0000259" key="4">
    <source>
        <dbReference type="Pfam" id="PF12849"/>
    </source>
</evidence>
<dbReference type="GO" id="GO:0035435">
    <property type="term" value="P:phosphate ion transmembrane transport"/>
    <property type="evidence" value="ECO:0007669"/>
    <property type="project" value="InterPro"/>
</dbReference>
<dbReference type="AlphaFoldDB" id="A0A6J6J4S3"/>
<dbReference type="PANTHER" id="PTHR42996">
    <property type="entry name" value="PHOSPHATE-BINDING PROTEIN PSTS"/>
    <property type="match status" value="1"/>
</dbReference>
<accession>A0A6J6J4S3</accession>
<dbReference type="EMBL" id="CAEZVT010000017">
    <property type="protein sequence ID" value="CAB4631503.1"/>
    <property type="molecule type" value="Genomic_DNA"/>
</dbReference>
<evidence type="ECO:0000256" key="1">
    <source>
        <dbReference type="ARBA" id="ARBA00008725"/>
    </source>
</evidence>
<dbReference type="InterPro" id="IPR050962">
    <property type="entry name" value="Phosphate-bind_PstS"/>
</dbReference>
<dbReference type="Gene3D" id="3.40.190.10">
    <property type="entry name" value="Periplasmic binding protein-like II"/>
    <property type="match status" value="2"/>
</dbReference>
<keyword evidence="2" id="KW-0813">Transport</keyword>
<reference evidence="5" key="1">
    <citation type="submission" date="2020-05" db="EMBL/GenBank/DDBJ databases">
        <authorList>
            <person name="Chiriac C."/>
            <person name="Salcher M."/>
            <person name="Ghai R."/>
            <person name="Kavagutti S V."/>
        </authorList>
    </citation>
    <scope>NUCLEOTIDE SEQUENCE</scope>
</reference>
<comment type="similarity">
    <text evidence="1">Belongs to the PstS family.</text>
</comment>
<feature type="domain" description="PBP" evidence="4">
    <location>
        <begin position="26"/>
        <end position="308"/>
    </location>
</feature>
<proteinExistence type="inferred from homology"/>
<dbReference type="InterPro" id="IPR005673">
    <property type="entry name" value="ABC_phos-bd_PstS"/>
</dbReference>
<protein>
    <submittedName>
        <fullName evidence="5">Unannotated protein</fullName>
    </submittedName>
</protein>
<evidence type="ECO:0000313" key="5">
    <source>
        <dbReference type="EMBL" id="CAB4631503.1"/>
    </source>
</evidence>
<sequence length="339" mass="34822">MRKISGILVASALVASITLVAPAAYANETITGSGSSYMNSMQQACIAGYSVASTNKVTYASKGSGTGKTEFANGTTQFGGSDSLYSSDQPANFTYVPLIGGPVAIVFNVSGVKNVNLTPVLISDIFTAKITKWNDAKIKKVNAAVASKLPNETIQIVYRSGNSGTTNNLGNYMKQTVGGSWKAADAWADASGSTTGTGAGTSAVVITTVKGLANSIGYVDLADSLTAGLSFAAVQNAAGQYVKPSVAASARFLAAQTVSTNGEVVFDYKKKVTGGYNLSLIAYGMAPTKSPFATKAAAVKDYFTYFISTCAPAKAAEVGYVAVSGKLKTKALELVAKIK</sequence>